<organism evidence="1 2">
    <name type="scientific">Argiope bruennichi</name>
    <name type="common">Wasp spider</name>
    <name type="synonym">Aranea bruennichi</name>
    <dbReference type="NCBI Taxonomy" id="94029"/>
    <lineage>
        <taxon>Eukaryota</taxon>
        <taxon>Metazoa</taxon>
        <taxon>Ecdysozoa</taxon>
        <taxon>Arthropoda</taxon>
        <taxon>Chelicerata</taxon>
        <taxon>Arachnida</taxon>
        <taxon>Araneae</taxon>
        <taxon>Araneomorphae</taxon>
        <taxon>Entelegynae</taxon>
        <taxon>Araneoidea</taxon>
        <taxon>Araneidae</taxon>
        <taxon>Argiope</taxon>
    </lineage>
</organism>
<evidence type="ECO:0000313" key="1">
    <source>
        <dbReference type="EMBL" id="KAF8763293.1"/>
    </source>
</evidence>
<reference evidence="1" key="1">
    <citation type="journal article" date="2020" name="bioRxiv">
        <title>Chromosome-level reference genome of the European wasp spider Argiope bruennichi: a resource for studies on range expansion and evolutionary adaptation.</title>
        <authorList>
            <person name="Sheffer M.M."/>
            <person name="Hoppe A."/>
            <person name="Krehenwinkel H."/>
            <person name="Uhl G."/>
            <person name="Kuss A.W."/>
            <person name="Jensen L."/>
            <person name="Jensen C."/>
            <person name="Gillespie R.G."/>
            <person name="Hoff K.J."/>
            <person name="Prost S."/>
        </authorList>
    </citation>
    <scope>NUCLEOTIDE SEQUENCE</scope>
</reference>
<name>A0A8T0DYP8_ARGBR</name>
<comment type="caution">
    <text evidence="1">The sequence shown here is derived from an EMBL/GenBank/DDBJ whole genome shotgun (WGS) entry which is preliminary data.</text>
</comment>
<gene>
    <name evidence="1" type="ORF">HNY73_021493</name>
</gene>
<evidence type="ECO:0000313" key="2">
    <source>
        <dbReference type="Proteomes" id="UP000807504"/>
    </source>
</evidence>
<dbReference type="Proteomes" id="UP000807504">
    <property type="component" value="Unassembled WGS sequence"/>
</dbReference>
<dbReference type="EMBL" id="JABXBU010002231">
    <property type="protein sequence ID" value="KAF8763293.1"/>
    <property type="molecule type" value="Genomic_DNA"/>
</dbReference>
<accession>A0A8T0DYP8</accession>
<proteinExistence type="predicted"/>
<dbReference type="AlphaFoldDB" id="A0A8T0DYP8"/>
<keyword evidence="2" id="KW-1185">Reference proteome</keyword>
<sequence length="114" mass="12659">MSKDLIVKTSPSEDVEKEWSLLKFIIFSAAKASIPRGKLYKLAKSVDKLPVNNDDTNAIVEDDGSTTVNDQEAAEVLARHYAKESKVTFSSPDRRLARITRKLVKSCHDAIPSL</sequence>
<protein>
    <submittedName>
        <fullName evidence="1">Uncharacterized protein</fullName>
    </submittedName>
</protein>
<reference evidence="1" key="2">
    <citation type="submission" date="2020-06" db="EMBL/GenBank/DDBJ databases">
        <authorList>
            <person name="Sheffer M."/>
        </authorList>
    </citation>
    <scope>NUCLEOTIDE SEQUENCE</scope>
</reference>